<evidence type="ECO:0000256" key="5">
    <source>
        <dbReference type="ARBA" id="ARBA00022741"/>
    </source>
</evidence>
<evidence type="ECO:0000313" key="12">
    <source>
        <dbReference type="EMBL" id="KAA8498383.1"/>
    </source>
</evidence>
<dbReference type="InterPro" id="IPR003593">
    <property type="entry name" value="AAA+_ATPase"/>
</dbReference>
<feature type="compositionally biased region" description="Polar residues" evidence="9">
    <location>
        <begin position="47"/>
        <end position="56"/>
    </location>
</feature>
<evidence type="ECO:0000256" key="8">
    <source>
        <dbReference type="ARBA" id="ARBA00023136"/>
    </source>
</evidence>
<dbReference type="PANTHER" id="PTHR48041:SF139">
    <property type="entry name" value="PROTEIN SCARLET"/>
    <property type="match status" value="1"/>
</dbReference>
<comment type="caution">
    <text evidence="12">The sequence shown here is derived from an EMBL/GenBank/DDBJ whole genome shotgun (WGS) entry which is preliminary data.</text>
</comment>
<keyword evidence="5" id="KW-0547">Nucleotide-binding</keyword>
<feature type="transmembrane region" description="Helical" evidence="10">
    <location>
        <begin position="617"/>
        <end position="640"/>
    </location>
</feature>
<reference evidence="13" key="1">
    <citation type="journal article" date="2019" name="Nat. Commun.">
        <title>Expansion of phycobilisome linker gene families in mesophilic red algae.</title>
        <authorList>
            <person name="Lee J."/>
            <person name="Kim D."/>
            <person name="Bhattacharya D."/>
            <person name="Yoon H.S."/>
        </authorList>
    </citation>
    <scope>NUCLEOTIDE SEQUENCE [LARGE SCALE GENOMIC DNA]</scope>
    <source>
        <strain evidence="13">CCMP 1328</strain>
    </source>
</reference>
<dbReference type="PROSITE" id="PS50893">
    <property type="entry name" value="ABC_TRANSPORTER_2"/>
    <property type="match status" value="1"/>
</dbReference>
<evidence type="ECO:0000313" key="13">
    <source>
        <dbReference type="Proteomes" id="UP000324585"/>
    </source>
</evidence>
<accession>A0A5J4Z6C2</accession>
<name>A0A5J4Z6C2_PORPP</name>
<dbReference type="GO" id="GO:0005886">
    <property type="term" value="C:plasma membrane"/>
    <property type="evidence" value="ECO:0007669"/>
    <property type="project" value="TreeGrafter"/>
</dbReference>
<feature type="domain" description="ABC transporter" evidence="11">
    <location>
        <begin position="98"/>
        <end position="353"/>
    </location>
</feature>
<feature type="transmembrane region" description="Helical" evidence="10">
    <location>
        <begin position="397"/>
        <end position="418"/>
    </location>
</feature>
<keyword evidence="13" id="KW-1185">Reference proteome</keyword>
<dbReference type="PROSITE" id="PS00211">
    <property type="entry name" value="ABC_TRANSPORTER_1"/>
    <property type="match status" value="1"/>
</dbReference>
<comment type="subcellular location">
    <subcellularLocation>
        <location evidence="1">Membrane</location>
        <topology evidence="1">Multi-pass membrane protein</topology>
    </subcellularLocation>
</comment>
<dbReference type="Gene3D" id="3.40.50.300">
    <property type="entry name" value="P-loop containing nucleotide triphosphate hydrolases"/>
    <property type="match status" value="1"/>
</dbReference>
<dbReference type="InterPro" id="IPR013525">
    <property type="entry name" value="ABC2_TM"/>
</dbReference>
<keyword evidence="3" id="KW-0813">Transport</keyword>
<feature type="region of interest" description="Disordered" evidence="9">
    <location>
        <begin position="32"/>
        <end position="56"/>
    </location>
</feature>
<dbReference type="InterPro" id="IPR027417">
    <property type="entry name" value="P-loop_NTPase"/>
</dbReference>
<dbReference type="EMBL" id="VRMN01000001">
    <property type="protein sequence ID" value="KAA8498383.1"/>
    <property type="molecule type" value="Genomic_DNA"/>
</dbReference>
<keyword evidence="6" id="KW-0067">ATP-binding</keyword>
<dbReference type="SUPFAM" id="SSF52540">
    <property type="entry name" value="P-loop containing nucleoside triphosphate hydrolases"/>
    <property type="match status" value="1"/>
</dbReference>
<dbReference type="InterPro" id="IPR017871">
    <property type="entry name" value="ABC_transporter-like_CS"/>
</dbReference>
<evidence type="ECO:0000259" key="11">
    <source>
        <dbReference type="PROSITE" id="PS50893"/>
    </source>
</evidence>
<keyword evidence="7 10" id="KW-1133">Transmembrane helix</keyword>
<feature type="transmembrane region" description="Helical" evidence="10">
    <location>
        <begin position="438"/>
        <end position="463"/>
    </location>
</feature>
<keyword evidence="4 10" id="KW-0812">Transmembrane</keyword>
<dbReference type="InterPro" id="IPR003439">
    <property type="entry name" value="ABC_transporter-like_ATP-bd"/>
</dbReference>
<dbReference type="OrthoDB" id="66620at2759"/>
<dbReference type="Pfam" id="PF00005">
    <property type="entry name" value="ABC_tran"/>
    <property type="match status" value="1"/>
</dbReference>
<evidence type="ECO:0000256" key="7">
    <source>
        <dbReference type="ARBA" id="ARBA00022989"/>
    </source>
</evidence>
<evidence type="ECO:0000256" key="4">
    <source>
        <dbReference type="ARBA" id="ARBA00022692"/>
    </source>
</evidence>
<feature type="transmembrane region" description="Helical" evidence="10">
    <location>
        <begin position="555"/>
        <end position="580"/>
    </location>
</feature>
<protein>
    <recommendedName>
        <fullName evidence="2">Probable ATP-dependent transporter ycf16</fullName>
    </recommendedName>
</protein>
<evidence type="ECO:0000256" key="9">
    <source>
        <dbReference type="SAM" id="MobiDB-lite"/>
    </source>
</evidence>
<dbReference type="AlphaFoldDB" id="A0A5J4Z6C2"/>
<dbReference type="Proteomes" id="UP000324585">
    <property type="component" value="Unassembled WGS sequence"/>
</dbReference>
<dbReference type="PANTHER" id="PTHR48041">
    <property type="entry name" value="ABC TRANSPORTER G FAMILY MEMBER 28"/>
    <property type="match status" value="1"/>
</dbReference>
<sequence>MLRDTVKVSRRWNCRMEGAHIIEVQGLGDAVQPSGTDLGAPGKVAKSGSSESDQSQWFGTQAPQKAGIDFDPYFTEHDDIEAQRHDETSFTERRRVDLHWKDLRFDVGIKRKLGGKVDDSNRKTILRGISGEVRAGTMLAIMGSSGAGKTTLLNLLAGRLTSSKDYEVSGEILVNGAKRNPSTFKRQSAYVEQEDKIFAEVTVYEQLKFAADLRLPKKMPSDVKEQRVLSTIQELGLMKVKDSYVGGEQVRGVSGGEKKRVNVGTELVTDPSLLFLDEPTSGLDSFNALNVMYTLRKLASNGRTIVTTIHQPRSNIFSMFDYFCLLAEGQAEGKSRARIEYFAEEFEETKKTIDADFSKVESTVSSDTAKSKFASSWTYEFGKVLKRQWQLTTRERVANTARIGQTVFFAILLGLIWLNNGRVDWSDPDVASSQAFNIGGVIFFTVVNQAFSGIFNVLFVYPLERNVVLKERASGTYRVSTYTFARMVADLPRSLFQDIFFVSVLYWMVGLRADVGAFFLMCYIVLMVAMITEGFTFALMTVFPDPQAAAALAPVYVILSMLFGGFLIDVESIPAAVAWIRWVSFVNYAFGAAMQNQFGCGPECGEQILSSPFQVEISLTAGCLALLGFNVFFRVLWYVILRVNGPKLAKAL</sequence>
<evidence type="ECO:0000256" key="3">
    <source>
        <dbReference type="ARBA" id="ARBA00022448"/>
    </source>
</evidence>
<dbReference type="SMART" id="SM00382">
    <property type="entry name" value="AAA"/>
    <property type="match status" value="1"/>
</dbReference>
<keyword evidence="8 10" id="KW-0472">Membrane</keyword>
<evidence type="ECO:0000256" key="6">
    <source>
        <dbReference type="ARBA" id="ARBA00022840"/>
    </source>
</evidence>
<feature type="transmembrane region" description="Helical" evidence="10">
    <location>
        <begin position="517"/>
        <end position="543"/>
    </location>
</feature>
<dbReference type="OMA" id="WIDVCIM"/>
<organism evidence="12 13">
    <name type="scientific">Porphyridium purpureum</name>
    <name type="common">Red alga</name>
    <name type="synonym">Porphyridium cruentum</name>
    <dbReference type="NCBI Taxonomy" id="35688"/>
    <lineage>
        <taxon>Eukaryota</taxon>
        <taxon>Rhodophyta</taxon>
        <taxon>Bangiophyceae</taxon>
        <taxon>Porphyridiales</taxon>
        <taxon>Porphyridiaceae</taxon>
        <taxon>Porphyridium</taxon>
    </lineage>
</organism>
<evidence type="ECO:0000256" key="2">
    <source>
        <dbReference type="ARBA" id="ARBA00014334"/>
    </source>
</evidence>
<dbReference type="CDD" id="cd03213">
    <property type="entry name" value="ABCG_EPDR"/>
    <property type="match status" value="1"/>
</dbReference>
<proteinExistence type="predicted"/>
<dbReference type="GO" id="GO:0016887">
    <property type="term" value="F:ATP hydrolysis activity"/>
    <property type="evidence" value="ECO:0007669"/>
    <property type="project" value="InterPro"/>
</dbReference>
<dbReference type="GO" id="GO:0140359">
    <property type="term" value="F:ABC-type transporter activity"/>
    <property type="evidence" value="ECO:0007669"/>
    <property type="project" value="InterPro"/>
</dbReference>
<gene>
    <name evidence="12" type="ORF">FVE85_5968</name>
</gene>
<evidence type="ECO:0000256" key="1">
    <source>
        <dbReference type="ARBA" id="ARBA00004141"/>
    </source>
</evidence>
<dbReference type="Pfam" id="PF01061">
    <property type="entry name" value="ABC2_membrane"/>
    <property type="match status" value="1"/>
</dbReference>
<dbReference type="GO" id="GO:0005524">
    <property type="term" value="F:ATP binding"/>
    <property type="evidence" value="ECO:0007669"/>
    <property type="project" value="UniProtKB-KW"/>
</dbReference>
<dbReference type="InterPro" id="IPR050352">
    <property type="entry name" value="ABCG_transporters"/>
</dbReference>
<evidence type="ECO:0000256" key="10">
    <source>
        <dbReference type="SAM" id="Phobius"/>
    </source>
</evidence>